<gene>
    <name evidence="2" type="ORF">ACFFHF_19910</name>
</gene>
<reference evidence="2 3" key="1">
    <citation type="submission" date="2024-09" db="EMBL/GenBank/DDBJ databases">
        <authorList>
            <person name="Sun Q."/>
            <person name="Mori K."/>
        </authorList>
    </citation>
    <scope>NUCLEOTIDE SEQUENCE [LARGE SCALE GENOMIC DNA]</scope>
    <source>
        <strain evidence="2 3">CGMCC 1.9126</strain>
    </source>
</reference>
<evidence type="ECO:0000313" key="3">
    <source>
        <dbReference type="Proteomes" id="UP001589738"/>
    </source>
</evidence>
<dbReference type="PANTHER" id="PTHR37305:SF1">
    <property type="entry name" value="MEMBRANE PROTEIN"/>
    <property type="match status" value="1"/>
</dbReference>
<feature type="transmembrane region" description="Helical" evidence="1">
    <location>
        <begin position="146"/>
        <end position="178"/>
    </location>
</feature>
<evidence type="ECO:0000313" key="2">
    <source>
        <dbReference type="EMBL" id="MFC0477458.1"/>
    </source>
</evidence>
<keyword evidence="1" id="KW-0812">Transmembrane</keyword>
<accession>A0ABV6KVU4</accession>
<dbReference type="PANTHER" id="PTHR37305">
    <property type="entry name" value="INTEGRAL MEMBRANE PROTEIN-RELATED"/>
    <property type="match status" value="1"/>
</dbReference>
<organism evidence="2 3">
    <name type="scientific">Robertmurraya beringensis</name>
    <dbReference type="NCBI Taxonomy" id="641660"/>
    <lineage>
        <taxon>Bacteria</taxon>
        <taxon>Bacillati</taxon>
        <taxon>Bacillota</taxon>
        <taxon>Bacilli</taxon>
        <taxon>Bacillales</taxon>
        <taxon>Bacillaceae</taxon>
        <taxon>Robertmurraya</taxon>
    </lineage>
</organism>
<dbReference type="RefSeq" id="WP_340904146.1">
    <property type="nucleotide sequence ID" value="NZ_JBHLUU010000122.1"/>
</dbReference>
<feature type="transmembrane region" description="Helical" evidence="1">
    <location>
        <begin position="103"/>
        <end position="125"/>
    </location>
</feature>
<feature type="transmembrane region" description="Helical" evidence="1">
    <location>
        <begin position="234"/>
        <end position="255"/>
    </location>
</feature>
<feature type="transmembrane region" description="Helical" evidence="1">
    <location>
        <begin position="284"/>
        <end position="308"/>
    </location>
</feature>
<feature type="transmembrane region" description="Helical" evidence="1">
    <location>
        <begin position="208"/>
        <end position="227"/>
    </location>
</feature>
<proteinExistence type="predicted"/>
<name>A0ABV6KVU4_9BACI</name>
<keyword evidence="3" id="KW-1185">Reference proteome</keyword>
<keyword evidence="1" id="KW-1133">Transmembrane helix</keyword>
<sequence>MIGLIQNEMIKIFEKRASWIYIAILVVAMVIGGFIYQRVNGEVDENWRENLEAQNAQYKQEIEQIPADQDPTWLKDQIKQNERFLEENINPTAKTNWHFMNDVVIGVTTLVTLFSVIVASAIVAAEFSDGTIKQLLIRPHKRWKILLSKYVAVIINALILMAALFISGFIVGILFFGFGDFHTPFFEYTLDGQKEAVLGTQFLLKTVYFLPSLLMITTISFMLSTLFKSQAVAVGIGIFVLFVSSTLGGLIIMLAEEYTWAKFLIFPHLDLTVFAFQDKILQNITLAGSLSILSVYYIVFMIATFVYFQKRDVSI</sequence>
<dbReference type="Proteomes" id="UP001589738">
    <property type="component" value="Unassembled WGS sequence"/>
</dbReference>
<dbReference type="EMBL" id="JBHLUU010000122">
    <property type="protein sequence ID" value="MFC0477458.1"/>
    <property type="molecule type" value="Genomic_DNA"/>
</dbReference>
<evidence type="ECO:0000256" key="1">
    <source>
        <dbReference type="SAM" id="Phobius"/>
    </source>
</evidence>
<feature type="transmembrane region" description="Helical" evidence="1">
    <location>
        <begin position="20"/>
        <end position="39"/>
    </location>
</feature>
<keyword evidence="1" id="KW-0472">Membrane</keyword>
<protein>
    <submittedName>
        <fullName evidence="2">ABC transporter permease subunit</fullName>
    </submittedName>
</protein>
<dbReference type="Pfam" id="PF12679">
    <property type="entry name" value="ABC2_membrane_2"/>
    <property type="match status" value="1"/>
</dbReference>
<comment type="caution">
    <text evidence="2">The sequence shown here is derived from an EMBL/GenBank/DDBJ whole genome shotgun (WGS) entry which is preliminary data.</text>
</comment>